<dbReference type="Pfam" id="PF01712">
    <property type="entry name" value="dNK"/>
    <property type="match status" value="1"/>
</dbReference>
<dbReference type="InterPro" id="IPR027417">
    <property type="entry name" value="P-loop_NTPase"/>
</dbReference>
<dbReference type="AlphaFoldDB" id="A0A8T0J7C9"/>
<evidence type="ECO:0000313" key="3">
    <source>
        <dbReference type="Proteomes" id="UP000822688"/>
    </source>
</evidence>
<feature type="domain" description="Deoxynucleoside kinase" evidence="1">
    <location>
        <begin position="274"/>
        <end position="525"/>
    </location>
</feature>
<dbReference type="EMBL" id="CM026421">
    <property type="protein sequence ID" value="KAG0591132.1"/>
    <property type="molecule type" value="Genomic_DNA"/>
</dbReference>
<gene>
    <name evidence="2" type="ORF">KC19_1G152400</name>
</gene>
<name>A0A8T0J7C9_CERPU</name>
<dbReference type="PANTHER" id="PTHR10513">
    <property type="entry name" value="DEOXYNUCLEOSIDE KINASE"/>
    <property type="match status" value="1"/>
</dbReference>
<dbReference type="Gene3D" id="3.40.50.300">
    <property type="entry name" value="P-loop containing nucleotide triphosphate hydrolases"/>
    <property type="match status" value="1"/>
</dbReference>
<dbReference type="InterPro" id="IPR050566">
    <property type="entry name" value="Deoxyribonucleoside_kinase"/>
</dbReference>
<dbReference type="GO" id="GO:0019136">
    <property type="term" value="F:deoxynucleoside kinase activity"/>
    <property type="evidence" value="ECO:0007669"/>
    <property type="project" value="TreeGrafter"/>
</dbReference>
<dbReference type="CDD" id="cd01673">
    <property type="entry name" value="dNK"/>
    <property type="match status" value="1"/>
</dbReference>
<accession>A0A8T0J7C9</accession>
<dbReference type="GO" id="GO:0005737">
    <property type="term" value="C:cytoplasm"/>
    <property type="evidence" value="ECO:0007669"/>
    <property type="project" value="TreeGrafter"/>
</dbReference>
<evidence type="ECO:0000313" key="2">
    <source>
        <dbReference type="EMBL" id="KAG0591132.1"/>
    </source>
</evidence>
<dbReference type="PANTHER" id="PTHR10513:SF35">
    <property type="entry name" value="DEOXYADENOSINE KINASE"/>
    <property type="match status" value="1"/>
</dbReference>
<reference evidence="2" key="1">
    <citation type="submission" date="2020-06" db="EMBL/GenBank/DDBJ databases">
        <title>WGS assembly of Ceratodon purpureus strain R40.</title>
        <authorList>
            <person name="Carey S.B."/>
            <person name="Jenkins J."/>
            <person name="Shu S."/>
            <person name="Lovell J.T."/>
            <person name="Sreedasyam A."/>
            <person name="Maumus F."/>
            <person name="Tiley G.P."/>
            <person name="Fernandez-Pozo N."/>
            <person name="Barry K."/>
            <person name="Chen C."/>
            <person name="Wang M."/>
            <person name="Lipzen A."/>
            <person name="Daum C."/>
            <person name="Saski C.A."/>
            <person name="Payton A.C."/>
            <person name="Mcbreen J.C."/>
            <person name="Conrad R.E."/>
            <person name="Kollar L.M."/>
            <person name="Olsson S."/>
            <person name="Huttunen S."/>
            <person name="Landis J.B."/>
            <person name="Wickett N.J."/>
            <person name="Johnson M.G."/>
            <person name="Rensing S.A."/>
            <person name="Grimwood J."/>
            <person name="Schmutz J."/>
            <person name="Mcdaniel S.F."/>
        </authorList>
    </citation>
    <scope>NUCLEOTIDE SEQUENCE</scope>
    <source>
        <strain evidence="2">R40</strain>
    </source>
</reference>
<comment type="caution">
    <text evidence="2">The sequence shown here is derived from an EMBL/GenBank/DDBJ whole genome shotgun (WGS) entry which is preliminary data.</text>
</comment>
<dbReference type="SUPFAM" id="SSF52540">
    <property type="entry name" value="P-loop containing nucleoside triphosphate hydrolases"/>
    <property type="match status" value="1"/>
</dbReference>
<dbReference type="InterPro" id="IPR031314">
    <property type="entry name" value="DNK_dom"/>
</dbReference>
<dbReference type="Proteomes" id="UP000822688">
    <property type="component" value="Chromosome 1"/>
</dbReference>
<organism evidence="2 3">
    <name type="scientific">Ceratodon purpureus</name>
    <name type="common">Fire moss</name>
    <name type="synonym">Dicranum purpureum</name>
    <dbReference type="NCBI Taxonomy" id="3225"/>
    <lineage>
        <taxon>Eukaryota</taxon>
        <taxon>Viridiplantae</taxon>
        <taxon>Streptophyta</taxon>
        <taxon>Embryophyta</taxon>
        <taxon>Bryophyta</taxon>
        <taxon>Bryophytina</taxon>
        <taxon>Bryopsida</taxon>
        <taxon>Dicranidae</taxon>
        <taxon>Pseudoditrichales</taxon>
        <taxon>Ditrichaceae</taxon>
        <taxon>Ceratodon</taxon>
    </lineage>
</organism>
<evidence type="ECO:0000259" key="1">
    <source>
        <dbReference type="Pfam" id="PF01712"/>
    </source>
</evidence>
<proteinExistence type="predicted"/>
<protein>
    <recommendedName>
        <fullName evidence="1">Deoxynucleoside kinase domain-containing protein</fullName>
    </recommendedName>
</protein>
<sequence length="579" mass="64274">MQTVSGRFFVHRWVCGGAMASTMVQARGFVAGRGLEGVEMVHGGKDLLSERRVVAVGRAALGFRVCNAGGEALVKRWDGGSWRTGFWSHYGSLARGVSTSRVFGESVGESVGLKELLEESFAGDRVDGDGAAVLEVEAGESGSGGASVGGEVDVVVAEVDLAGRVRERRRRSLGAGVARQAQEPLPDLLTVPGIGPRNMEKLVLKGIAKLDELKQLYRDKFRDNGCEKMVEYLRGSVGLHKHHAASITNYIRDKVEAEMAPKDEGTRQRKRLTFCVEGNISVGKSTFLQRIASETLELQDLVEIVPEPVGKWQDVGANHHNILESFYREPERYAYTFQNYVFVTRLMQERESAHGLKPLRLMERSVFSDRMVFVRAVHEAKWMSEMEISIYDSWFNPVVSELPGLVPDAFIYLRASPDTCMQRLHSRKRPEEQGVSLEYLQGLHEKHEQWLLPAQTSSGGILSVSPALREPMSPRIRDRVFYLEGDHVHSCIQKVPALMLDCDTNIDFSKDIDAKTEYARQVAEFFEYVHQTKDKQLGAGSQVVIPRTGGLLGPDGAQLLGNAQLDAADLSRRMSSLRV</sequence>
<keyword evidence="3" id="KW-1185">Reference proteome</keyword>
<dbReference type="OrthoDB" id="567086at2759"/>